<dbReference type="EMBL" id="JBANAX010000851">
    <property type="protein sequence ID" value="KAL1191492.1"/>
    <property type="molecule type" value="Genomic_DNA"/>
</dbReference>
<dbReference type="Proteomes" id="UP001558713">
    <property type="component" value="Unassembled WGS sequence"/>
</dbReference>
<proteinExistence type="predicted"/>
<dbReference type="GO" id="GO:0003677">
    <property type="term" value="F:DNA binding"/>
    <property type="evidence" value="ECO:0007669"/>
    <property type="project" value="UniProtKB-KW"/>
</dbReference>
<dbReference type="PROSITE" id="PS51005">
    <property type="entry name" value="NAC"/>
    <property type="match status" value="1"/>
</dbReference>
<gene>
    <name evidence="6" type="ORF">V5N11_002316</name>
</gene>
<sequence>MRENFITCTIPEECHDIFSRHPRQLPGYPRQDHWYYYGRKRNNQVTANSHNLWTPIEEETCVFDVNNNGELVGIKRPFALIDKEEDSDFICFLDENEPSKYEWFMDDISLPLTVADTDWVFYYIFGEKIEPEFVDLPILESQSEDEQEEETVDI</sequence>
<evidence type="ECO:0000256" key="1">
    <source>
        <dbReference type="ARBA" id="ARBA00023015"/>
    </source>
</evidence>
<name>A0ABD0Z9Y3_CARAN</name>
<evidence type="ECO:0000256" key="2">
    <source>
        <dbReference type="ARBA" id="ARBA00023125"/>
    </source>
</evidence>
<keyword evidence="4" id="KW-0539">Nucleus</keyword>
<keyword evidence="2" id="KW-0238">DNA-binding</keyword>
<organism evidence="6 7">
    <name type="scientific">Cardamine amara subsp. amara</name>
    <dbReference type="NCBI Taxonomy" id="228776"/>
    <lineage>
        <taxon>Eukaryota</taxon>
        <taxon>Viridiplantae</taxon>
        <taxon>Streptophyta</taxon>
        <taxon>Embryophyta</taxon>
        <taxon>Tracheophyta</taxon>
        <taxon>Spermatophyta</taxon>
        <taxon>Magnoliopsida</taxon>
        <taxon>eudicotyledons</taxon>
        <taxon>Gunneridae</taxon>
        <taxon>Pentapetalae</taxon>
        <taxon>rosids</taxon>
        <taxon>malvids</taxon>
        <taxon>Brassicales</taxon>
        <taxon>Brassicaceae</taxon>
        <taxon>Cardamineae</taxon>
        <taxon>Cardamine</taxon>
    </lineage>
</organism>
<reference evidence="6 7" key="1">
    <citation type="submission" date="2024-04" db="EMBL/GenBank/DDBJ databases">
        <title>Genome assembly C_amara_ONT_v2.</title>
        <authorList>
            <person name="Yant L."/>
            <person name="Moore C."/>
            <person name="Slenker M."/>
        </authorList>
    </citation>
    <scope>NUCLEOTIDE SEQUENCE [LARGE SCALE GENOMIC DNA]</scope>
    <source>
        <tissue evidence="6">Leaf</tissue>
    </source>
</reference>
<evidence type="ECO:0000259" key="5">
    <source>
        <dbReference type="PROSITE" id="PS51005"/>
    </source>
</evidence>
<dbReference type="InterPro" id="IPR003441">
    <property type="entry name" value="NAC-dom"/>
</dbReference>
<dbReference type="SUPFAM" id="SSF101941">
    <property type="entry name" value="NAC domain"/>
    <property type="match status" value="1"/>
</dbReference>
<evidence type="ECO:0000256" key="3">
    <source>
        <dbReference type="ARBA" id="ARBA00023163"/>
    </source>
</evidence>
<dbReference type="AlphaFoldDB" id="A0ABD0Z9Y3"/>
<dbReference type="InterPro" id="IPR036093">
    <property type="entry name" value="NAC_dom_sf"/>
</dbReference>
<comment type="caution">
    <text evidence="6">The sequence shown here is derived from an EMBL/GenBank/DDBJ whole genome shotgun (WGS) entry which is preliminary data.</text>
</comment>
<accession>A0ABD0Z9Y3</accession>
<evidence type="ECO:0000313" key="6">
    <source>
        <dbReference type="EMBL" id="KAL1191492.1"/>
    </source>
</evidence>
<keyword evidence="3" id="KW-0804">Transcription</keyword>
<keyword evidence="7" id="KW-1185">Reference proteome</keyword>
<feature type="domain" description="NAC" evidence="5">
    <location>
        <begin position="1"/>
        <end position="127"/>
    </location>
</feature>
<keyword evidence="1" id="KW-0805">Transcription regulation</keyword>
<protein>
    <recommendedName>
        <fullName evidence="5">NAC domain-containing protein</fullName>
    </recommendedName>
</protein>
<evidence type="ECO:0000313" key="7">
    <source>
        <dbReference type="Proteomes" id="UP001558713"/>
    </source>
</evidence>
<dbReference type="Gene3D" id="2.170.150.80">
    <property type="entry name" value="NAC domain"/>
    <property type="match status" value="1"/>
</dbReference>
<evidence type="ECO:0000256" key="4">
    <source>
        <dbReference type="ARBA" id="ARBA00023242"/>
    </source>
</evidence>